<dbReference type="AlphaFoldDB" id="A0AAV6L358"/>
<evidence type="ECO:0000256" key="2">
    <source>
        <dbReference type="ARBA" id="ARBA00022692"/>
    </source>
</evidence>
<feature type="binding site" description="axial binding residue" evidence="7">
    <location>
        <position position="214"/>
    </location>
    <ligand>
        <name>heme</name>
        <dbReference type="ChEBI" id="CHEBI:30413"/>
    </ligand>
    <ligandPart>
        <name>Fe</name>
        <dbReference type="ChEBI" id="CHEBI:18248"/>
    </ligandPart>
</feature>
<dbReference type="PRINTS" id="PR00463">
    <property type="entry name" value="EP450I"/>
</dbReference>
<keyword evidence="4 9" id="KW-1133">Transmembrane helix</keyword>
<keyword evidence="8" id="KW-0503">Monooxygenase</keyword>
<accession>A0AAV6L358</accession>
<dbReference type="InterPro" id="IPR017972">
    <property type="entry name" value="Cyt_P450_CS"/>
</dbReference>
<dbReference type="Gene3D" id="1.10.630.10">
    <property type="entry name" value="Cytochrome P450"/>
    <property type="match status" value="1"/>
</dbReference>
<evidence type="ECO:0000256" key="6">
    <source>
        <dbReference type="ARBA" id="ARBA00023136"/>
    </source>
</evidence>
<proteinExistence type="inferred from homology"/>
<comment type="caution">
    <text evidence="10">The sequence shown here is derived from an EMBL/GenBank/DDBJ whole genome shotgun (WGS) entry which is preliminary data.</text>
</comment>
<protein>
    <recommendedName>
        <fullName evidence="12">Cytochrome P450</fullName>
    </recommendedName>
</protein>
<evidence type="ECO:0000256" key="4">
    <source>
        <dbReference type="ARBA" id="ARBA00022989"/>
    </source>
</evidence>
<sequence>MDVVKQRQQKTKPGKECVVAYMDTLVDLELPKEKRKLNEKEMVSLCGKFLYRGTDTTSVALQWIMANLVKYPHVQTKLYEEINGIVGPSPQLREKNEKAVMVMIKEEDLQRMPYLKYVILEGLRRHPPSHFVLPHTVTKDVELEGYLVPKDALVNFLVADIGCDPKVWDEPLVFKPKRFFINTSSGNGEAADLFDITGSREIKMMSFGAGRRICPAIGLALLHLELFVANLVWYFEWKTVGGNTVDLSEKQEFITVMKYPLRAHISPRGFPGK</sequence>
<gene>
    <name evidence="10" type="ORF">RHGRI_008863</name>
</gene>
<keyword evidence="3 7" id="KW-0479">Metal-binding</keyword>
<dbReference type="PROSITE" id="PS00086">
    <property type="entry name" value="CYTOCHROME_P450"/>
    <property type="match status" value="1"/>
</dbReference>
<evidence type="ECO:0000256" key="1">
    <source>
        <dbReference type="ARBA" id="ARBA00004167"/>
    </source>
</evidence>
<dbReference type="GO" id="GO:0016709">
    <property type="term" value="F:oxidoreductase activity, acting on paired donors, with incorporation or reduction of molecular oxygen, NAD(P)H as one donor, and incorporation of one atom of oxygen"/>
    <property type="evidence" value="ECO:0007669"/>
    <property type="project" value="TreeGrafter"/>
</dbReference>
<organism evidence="10 11">
    <name type="scientific">Rhododendron griersonianum</name>
    <dbReference type="NCBI Taxonomy" id="479676"/>
    <lineage>
        <taxon>Eukaryota</taxon>
        <taxon>Viridiplantae</taxon>
        <taxon>Streptophyta</taxon>
        <taxon>Embryophyta</taxon>
        <taxon>Tracheophyta</taxon>
        <taxon>Spermatophyta</taxon>
        <taxon>Magnoliopsida</taxon>
        <taxon>eudicotyledons</taxon>
        <taxon>Gunneridae</taxon>
        <taxon>Pentapetalae</taxon>
        <taxon>asterids</taxon>
        <taxon>Ericales</taxon>
        <taxon>Ericaceae</taxon>
        <taxon>Ericoideae</taxon>
        <taxon>Rhodoreae</taxon>
        <taxon>Rhododendron</taxon>
    </lineage>
</organism>
<dbReference type="GO" id="GO:0005506">
    <property type="term" value="F:iron ion binding"/>
    <property type="evidence" value="ECO:0007669"/>
    <property type="project" value="InterPro"/>
</dbReference>
<keyword evidence="6 9" id="KW-0472">Membrane</keyword>
<feature type="transmembrane region" description="Helical" evidence="9">
    <location>
        <begin position="213"/>
        <end position="235"/>
    </location>
</feature>
<dbReference type="Proteomes" id="UP000823749">
    <property type="component" value="Chromosome 3"/>
</dbReference>
<keyword evidence="5 8" id="KW-0560">Oxidoreductase</keyword>
<dbReference type="InterPro" id="IPR002401">
    <property type="entry name" value="Cyt_P450_E_grp-I"/>
</dbReference>
<dbReference type="InterPro" id="IPR001128">
    <property type="entry name" value="Cyt_P450"/>
</dbReference>
<evidence type="ECO:0000256" key="8">
    <source>
        <dbReference type="RuleBase" id="RU000461"/>
    </source>
</evidence>
<dbReference type="PANTHER" id="PTHR24298">
    <property type="entry name" value="FLAVONOID 3'-MONOOXYGENASE-RELATED"/>
    <property type="match status" value="1"/>
</dbReference>
<keyword evidence="7 8" id="KW-0408">Iron</keyword>
<dbReference type="InterPro" id="IPR051103">
    <property type="entry name" value="Plant_metabolite_P450s"/>
</dbReference>
<evidence type="ECO:0000256" key="3">
    <source>
        <dbReference type="ARBA" id="ARBA00022723"/>
    </source>
</evidence>
<dbReference type="PANTHER" id="PTHR24298:SF800">
    <property type="entry name" value="CYTOCHROME P450 89A2-RELATED"/>
    <property type="match status" value="1"/>
</dbReference>
<dbReference type="InterPro" id="IPR036396">
    <property type="entry name" value="Cyt_P450_sf"/>
</dbReference>
<name>A0AAV6L358_9ERIC</name>
<evidence type="ECO:0000313" key="10">
    <source>
        <dbReference type="EMBL" id="KAG5559085.1"/>
    </source>
</evidence>
<evidence type="ECO:0000256" key="5">
    <source>
        <dbReference type="ARBA" id="ARBA00023002"/>
    </source>
</evidence>
<evidence type="ECO:0000313" key="11">
    <source>
        <dbReference type="Proteomes" id="UP000823749"/>
    </source>
</evidence>
<comment type="subcellular location">
    <subcellularLocation>
        <location evidence="1">Membrane</location>
        <topology evidence="1">Single-pass membrane protein</topology>
    </subcellularLocation>
</comment>
<keyword evidence="7 8" id="KW-0349">Heme</keyword>
<dbReference type="GO" id="GO:0020037">
    <property type="term" value="F:heme binding"/>
    <property type="evidence" value="ECO:0007669"/>
    <property type="project" value="InterPro"/>
</dbReference>
<evidence type="ECO:0000256" key="7">
    <source>
        <dbReference type="PIRSR" id="PIRSR602401-1"/>
    </source>
</evidence>
<keyword evidence="2 9" id="KW-0812">Transmembrane</keyword>
<dbReference type="EMBL" id="JACTNZ010000003">
    <property type="protein sequence ID" value="KAG5559085.1"/>
    <property type="molecule type" value="Genomic_DNA"/>
</dbReference>
<dbReference type="GO" id="GO:0016020">
    <property type="term" value="C:membrane"/>
    <property type="evidence" value="ECO:0007669"/>
    <property type="project" value="UniProtKB-SubCell"/>
</dbReference>
<comment type="similarity">
    <text evidence="8">Belongs to the cytochrome P450 family.</text>
</comment>
<evidence type="ECO:0000256" key="9">
    <source>
        <dbReference type="SAM" id="Phobius"/>
    </source>
</evidence>
<evidence type="ECO:0008006" key="12">
    <source>
        <dbReference type="Google" id="ProtNLM"/>
    </source>
</evidence>
<dbReference type="PRINTS" id="PR00385">
    <property type="entry name" value="P450"/>
</dbReference>
<reference evidence="10" key="1">
    <citation type="submission" date="2020-08" db="EMBL/GenBank/DDBJ databases">
        <title>Plant Genome Project.</title>
        <authorList>
            <person name="Zhang R.-G."/>
        </authorList>
    </citation>
    <scope>NUCLEOTIDE SEQUENCE</scope>
    <source>
        <strain evidence="10">WSP0</strain>
        <tissue evidence="10">Leaf</tissue>
    </source>
</reference>
<dbReference type="Pfam" id="PF00067">
    <property type="entry name" value="p450"/>
    <property type="match status" value="1"/>
</dbReference>
<keyword evidence="11" id="KW-1185">Reference proteome</keyword>
<comment type="cofactor">
    <cofactor evidence="7">
        <name>heme</name>
        <dbReference type="ChEBI" id="CHEBI:30413"/>
    </cofactor>
</comment>
<dbReference type="SUPFAM" id="SSF48264">
    <property type="entry name" value="Cytochrome P450"/>
    <property type="match status" value="1"/>
</dbReference>